<evidence type="ECO:0000256" key="2">
    <source>
        <dbReference type="SAM" id="MobiDB-lite"/>
    </source>
</evidence>
<keyword evidence="3" id="KW-1133">Transmembrane helix</keyword>
<evidence type="ECO:0000256" key="3">
    <source>
        <dbReference type="SAM" id="Phobius"/>
    </source>
</evidence>
<sequence>MGWRFRKSIGGKYFRVNLGKHGVTSATFGKRGMPHVTVGKGGTRVGASVPGTGLYYSQRIDNATTTQLPIITPPQQTPVQTAVLPPNVPPTQPSTSPDGHKSPWSKLVIASFILGLIGLAFSFTPAAAVGALAGVIGFFLGLAGLVVIAIRKRRRSLLTASLSILLSLITFIAGAANTPETTPTASPSVSTSSDTASQSAKTAASATASASRAAEAKKQADEAAAKLADAKAKLTDKINDARTLLDSSNNNVADLQTRVALTDAIDAASAINSADPQIYTDAVTPLEQTMDAVNASVEQKKQDDAAAAAQKAAEQQAAAKKAADAAAAKQAADAAAAKKASEQKAAADAAAAQKAQQQQQQNQNSMGTAHGGAFCSPEGAQARSDRSSNILTCRVAADGRLRWKL</sequence>
<dbReference type="EMBL" id="CP129683">
    <property type="protein sequence ID" value="XDS51327.1"/>
    <property type="molecule type" value="Genomic_DNA"/>
</dbReference>
<feature type="transmembrane region" description="Helical" evidence="3">
    <location>
        <begin position="157"/>
        <end position="176"/>
    </location>
</feature>
<dbReference type="InterPro" id="IPR025330">
    <property type="entry name" value="DUF4236"/>
</dbReference>
<dbReference type="KEGG" id="bfk:QN062_03930"/>
<accession>A0AB39UDR4</accession>
<feature type="compositionally biased region" description="Low complexity" evidence="2">
    <location>
        <begin position="348"/>
        <end position="361"/>
    </location>
</feature>
<gene>
    <name evidence="7" type="ORF">QN062_03930</name>
    <name evidence="6" type="ORF">QN216_07945</name>
    <name evidence="5" type="ORF">QN217_02520</name>
</gene>
<protein>
    <submittedName>
        <fullName evidence="5">DUF4236 domain-containing protein</fullName>
    </submittedName>
</protein>
<feature type="transmembrane region" description="Helical" evidence="3">
    <location>
        <begin position="129"/>
        <end position="150"/>
    </location>
</feature>
<evidence type="ECO:0000259" key="4">
    <source>
        <dbReference type="Pfam" id="PF14020"/>
    </source>
</evidence>
<feature type="domain" description="DUF4236" evidence="4">
    <location>
        <begin position="3"/>
        <end position="57"/>
    </location>
</feature>
<evidence type="ECO:0000313" key="7">
    <source>
        <dbReference type="EMBL" id="XDS51327.1"/>
    </source>
</evidence>
<dbReference type="AlphaFoldDB" id="A0AB39UDR4"/>
<keyword evidence="1" id="KW-0175">Coiled coil</keyword>
<organism evidence="5">
    <name type="scientific">Bifidobacterium fermentum</name>
    <dbReference type="NCBI Taxonomy" id="3059035"/>
    <lineage>
        <taxon>Bacteria</taxon>
        <taxon>Bacillati</taxon>
        <taxon>Actinomycetota</taxon>
        <taxon>Actinomycetes</taxon>
        <taxon>Bifidobacteriales</taxon>
        <taxon>Bifidobacteriaceae</taxon>
        <taxon>Bifidobacterium</taxon>
    </lineage>
</organism>
<evidence type="ECO:0000256" key="1">
    <source>
        <dbReference type="SAM" id="Coils"/>
    </source>
</evidence>
<dbReference type="Pfam" id="PF14020">
    <property type="entry name" value="DUF4236"/>
    <property type="match status" value="1"/>
</dbReference>
<keyword evidence="3" id="KW-0812">Transmembrane</keyword>
<name>A0AB39UDR4_9BIFI</name>
<keyword evidence="3" id="KW-0472">Membrane</keyword>
<feature type="region of interest" description="Disordered" evidence="2">
    <location>
        <begin position="348"/>
        <end position="386"/>
    </location>
</feature>
<dbReference type="RefSeq" id="WP_369342291.1">
    <property type="nucleotide sequence ID" value="NZ_CP129675.1"/>
</dbReference>
<feature type="transmembrane region" description="Helical" evidence="3">
    <location>
        <begin position="104"/>
        <end position="123"/>
    </location>
</feature>
<feature type="coiled-coil region" evidence="1">
    <location>
        <begin position="213"/>
        <end position="258"/>
    </location>
</feature>
<evidence type="ECO:0000313" key="5">
    <source>
        <dbReference type="EMBL" id="XDS47037.1"/>
    </source>
</evidence>
<evidence type="ECO:0000313" key="6">
    <source>
        <dbReference type="EMBL" id="XDS48258.1"/>
    </source>
</evidence>
<proteinExistence type="predicted"/>
<reference evidence="5" key="1">
    <citation type="submission" date="2023-07" db="EMBL/GenBank/DDBJ databases">
        <title>Bifidobacterium aquikefiriaerophilum sp. nov. and Bifidobacterium eccum sp. nov., isolated from water kefir.</title>
        <authorList>
            <person name="Breselge S."/>
            <person name="Bellassi P."/>
            <person name="Barcenilla C."/>
            <person name="Alvarez-Ordonez A."/>
            <person name="Morelli L."/>
            <person name="Cotter P.D."/>
        </authorList>
    </citation>
    <scope>NUCLEOTIDE SEQUENCE</scope>
    <source>
        <strain evidence="7">WK012_4_13</strain>
        <strain evidence="6">WK013_4_14</strain>
        <strain evidence="5">WK048_4_13</strain>
    </source>
</reference>
<dbReference type="EMBL" id="CP129675">
    <property type="protein sequence ID" value="XDS47037.1"/>
    <property type="molecule type" value="Genomic_DNA"/>
</dbReference>
<dbReference type="EMBL" id="CP129682">
    <property type="protein sequence ID" value="XDS48258.1"/>
    <property type="molecule type" value="Genomic_DNA"/>
</dbReference>